<name>A0A7H0I0U5_9ACTN</name>
<dbReference type="AlphaFoldDB" id="A0A7H0I0U5"/>
<protein>
    <recommendedName>
        <fullName evidence="3">SMP-30/gluconolactonase/LRE family protein</fullName>
    </recommendedName>
</protein>
<dbReference type="EMBL" id="CP060825">
    <property type="protein sequence ID" value="QNP66411.1"/>
    <property type="molecule type" value="Genomic_DNA"/>
</dbReference>
<evidence type="ECO:0008006" key="3">
    <source>
        <dbReference type="Google" id="ProtNLM"/>
    </source>
</evidence>
<organism evidence="1 2">
    <name type="scientific">Streptomyces genisteinicus</name>
    <dbReference type="NCBI Taxonomy" id="2768068"/>
    <lineage>
        <taxon>Bacteria</taxon>
        <taxon>Bacillati</taxon>
        <taxon>Actinomycetota</taxon>
        <taxon>Actinomycetes</taxon>
        <taxon>Kitasatosporales</taxon>
        <taxon>Streptomycetaceae</taxon>
        <taxon>Streptomyces</taxon>
    </lineage>
</organism>
<dbReference type="SUPFAM" id="SSF63829">
    <property type="entry name" value="Calcium-dependent phosphotriesterase"/>
    <property type="match status" value="1"/>
</dbReference>
<evidence type="ECO:0000313" key="2">
    <source>
        <dbReference type="Proteomes" id="UP000516230"/>
    </source>
</evidence>
<reference evidence="1 2" key="1">
    <citation type="submission" date="2020-08" db="EMBL/GenBank/DDBJ databases">
        <title>A novel species.</title>
        <authorList>
            <person name="Gao J."/>
        </authorList>
    </citation>
    <scope>NUCLEOTIDE SEQUENCE [LARGE SCALE GENOMIC DNA]</scope>
    <source>
        <strain evidence="1 2">CRPJ-33</strain>
    </source>
</reference>
<dbReference type="Proteomes" id="UP000516230">
    <property type="component" value="Chromosome"/>
</dbReference>
<evidence type="ECO:0000313" key="1">
    <source>
        <dbReference type="EMBL" id="QNP66411.1"/>
    </source>
</evidence>
<proteinExistence type="predicted"/>
<gene>
    <name evidence="1" type="ORF">IAG43_28115</name>
</gene>
<dbReference type="RefSeq" id="WP_187743470.1">
    <property type="nucleotide sequence ID" value="NZ_CP060825.1"/>
</dbReference>
<dbReference type="KEGG" id="sgj:IAG43_28115"/>
<keyword evidence="2" id="KW-1185">Reference proteome</keyword>
<accession>A0A7H0I0U5</accession>
<sequence>MDTITLLPHARLPRAHAHRETLTSCVDAHGRAHWLLCDGRPRGPVHDATVVTVDGGRTRITELNAVRACHPKLDALPDGGFVVADARRRGTADHVQVFDASGRAVRSFAVGDAVEHLLADTEGTLWAGYFDEGVFGSDPLSAPGLRRWSAAGEPLWELPLTNPGGVIADCYALNVAGRTAWACYYTDFPLVRVRADGTVRAWSSPVAGAHALAVLGPAVAYAGGYGTHDRLTLCRLDGDAATPYREYVMTLPDGSALGRHRAVGRGSRLFVLPQGSEEWLLWDLAHQA</sequence>